<dbReference type="AlphaFoldDB" id="A0AAV1AKE0"/>
<dbReference type="InterPro" id="IPR005299">
    <property type="entry name" value="MeTrfase_7"/>
</dbReference>
<gene>
    <name evidence="5" type="ORF">VFH_IV166560</name>
</gene>
<dbReference type="Proteomes" id="UP001157006">
    <property type="component" value="Chromosome 4"/>
</dbReference>
<name>A0AAV1AKE0_VICFA</name>
<evidence type="ECO:0000256" key="3">
    <source>
        <dbReference type="ARBA" id="ARBA00022723"/>
    </source>
</evidence>
<keyword evidence="1" id="KW-0489">Methyltransferase</keyword>
<dbReference type="SUPFAM" id="SSF53335">
    <property type="entry name" value="S-adenosyl-L-methionine-dependent methyltransferases"/>
    <property type="match status" value="1"/>
</dbReference>
<organism evidence="5 6">
    <name type="scientific">Vicia faba</name>
    <name type="common">Broad bean</name>
    <name type="synonym">Faba vulgaris</name>
    <dbReference type="NCBI Taxonomy" id="3906"/>
    <lineage>
        <taxon>Eukaryota</taxon>
        <taxon>Viridiplantae</taxon>
        <taxon>Streptophyta</taxon>
        <taxon>Embryophyta</taxon>
        <taxon>Tracheophyta</taxon>
        <taxon>Spermatophyta</taxon>
        <taxon>Magnoliopsida</taxon>
        <taxon>eudicotyledons</taxon>
        <taxon>Gunneridae</taxon>
        <taxon>Pentapetalae</taxon>
        <taxon>rosids</taxon>
        <taxon>fabids</taxon>
        <taxon>Fabales</taxon>
        <taxon>Fabaceae</taxon>
        <taxon>Papilionoideae</taxon>
        <taxon>50 kb inversion clade</taxon>
        <taxon>NPAAA clade</taxon>
        <taxon>Hologalegina</taxon>
        <taxon>IRL clade</taxon>
        <taxon>Fabeae</taxon>
        <taxon>Vicia</taxon>
    </lineage>
</organism>
<reference evidence="5 6" key="1">
    <citation type="submission" date="2023-01" db="EMBL/GenBank/DDBJ databases">
        <authorList>
            <person name="Kreplak J."/>
        </authorList>
    </citation>
    <scope>NUCLEOTIDE SEQUENCE [LARGE SCALE GENOMIC DNA]</scope>
</reference>
<dbReference type="PANTHER" id="PTHR31009">
    <property type="entry name" value="S-ADENOSYL-L-METHIONINE:CARBOXYL METHYLTRANSFERASE FAMILY PROTEIN"/>
    <property type="match status" value="1"/>
</dbReference>
<keyword evidence="3" id="KW-0479">Metal-binding</keyword>
<keyword evidence="2" id="KW-0808">Transferase</keyword>
<dbReference type="Gene3D" id="1.10.1200.270">
    <property type="entry name" value="Methyltransferase, alpha-helical capping domain"/>
    <property type="match status" value="1"/>
</dbReference>
<dbReference type="GO" id="GO:0008168">
    <property type="term" value="F:methyltransferase activity"/>
    <property type="evidence" value="ECO:0007669"/>
    <property type="project" value="UniProtKB-KW"/>
</dbReference>
<evidence type="ECO:0000256" key="4">
    <source>
        <dbReference type="ARBA" id="ARBA00022842"/>
    </source>
</evidence>
<evidence type="ECO:0000313" key="6">
    <source>
        <dbReference type="Proteomes" id="UP001157006"/>
    </source>
</evidence>
<keyword evidence="4" id="KW-0460">Magnesium</keyword>
<dbReference type="InterPro" id="IPR042086">
    <property type="entry name" value="MeTrfase_capping"/>
</dbReference>
<dbReference type="GO" id="GO:0032259">
    <property type="term" value="P:methylation"/>
    <property type="evidence" value="ECO:0007669"/>
    <property type="project" value="UniProtKB-KW"/>
</dbReference>
<sequence>MNGSAGEVSYAKSSSLQGIIDEEKLDTFNIPTYYPSSSEVNIEVLGEGSFAINKLEIFEVNWNDLDCWEALDIGSEMLKSFKDNGYNMAQCIRAGIESLLVCHFGDSVIEEIFDGYKNILND</sequence>
<dbReference type="InterPro" id="IPR029063">
    <property type="entry name" value="SAM-dependent_MTases_sf"/>
</dbReference>
<evidence type="ECO:0000313" key="5">
    <source>
        <dbReference type="EMBL" id="CAI8610118.1"/>
    </source>
</evidence>
<evidence type="ECO:0000256" key="1">
    <source>
        <dbReference type="ARBA" id="ARBA00022603"/>
    </source>
</evidence>
<dbReference type="EMBL" id="OX451739">
    <property type="protein sequence ID" value="CAI8610118.1"/>
    <property type="molecule type" value="Genomic_DNA"/>
</dbReference>
<dbReference type="GO" id="GO:0046872">
    <property type="term" value="F:metal ion binding"/>
    <property type="evidence" value="ECO:0007669"/>
    <property type="project" value="UniProtKB-KW"/>
</dbReference>
<accession>A0AAV1AKE0</accession>
<evidence type="ECO:0000256" key="2">
    <source>
        <dbReference type="ARBA" id="ARBA00022679"/>
    </source>
</evidence>
<proteinExistence type="predicted"/>
<keyword evidence="6" id="KW-1185">Reference proteome</keyword>
<protein>
    <submittedName>
        <fullName evidence="5">Uncharacterized protein</fullName>
    </submittedName>
</protein>
<dbReference type="Pfam" id="PF03492">
    <property type="entry name" value="Methyltransf_7"/>
    <property type="match status" value="1"/>
</dbReference>